<evidence type="ECO:0000313" key="4">
    <source>
        <dbReference type="EMBL" id="DAF96423.1"/>
    </source>
</evidence>
<evidence type="ECO:0000259" key="3">
    <source>
        <dbReference type="Pfam" id="PF14020"/>
    </source>
</evidence>
<dbReference type="Gene3D" id="2.60.40.1080">
    <property type="match status" value="1"/>
</dbReference>
<keyword evidence="2" id="KW-0812">Transmembrane</keyword>
<feature type="region of interest" description="Disordered" evidence="1">
    <location>
        <begin position="270"/>
        <end position="300"/>
    </location>
</feature>
<accession>A0A8S5UPM8</accession>
<organism evidence="4">
    <name type="scientific">Siphoviridae sp. ct5FX1</name>
    <dbReference type="NCBI Taxonomy" id="2825335"/>
    <lineage>
        <taxon>Viruses</taxon>
        <taxon>Duplodnaviria</taxon>
        <taxon>Heunggongvirae</taxon>
        <taxon>Uroviricota</taxon>
        <taxon>Caudoviricetes</taxon>
    </lineage>
</organism>
<feature type="compositionally biased region" description="Basic and acidic residues" evidence="1">
    <location>
        <begin position="270"/>
        <end position="285"/>
    </location>
</feature>
<dbReference type="Pfam" id="PF14020">
    <property type="entry name" value="DUF4236"/>
    <property type="match status" value="1"/>
</dbReference>
<protein>
    <recommendedName>
        <fullName evidence="3">DUF4236 domain-containing protein</fullName>
    </recommendedName>
</protein>
<feature type="region of interest" description="Disordered" evidence="1">
    <location>
        <begin position="59"/>
        <end position="83"/>
    </location>
</feature>
<dbReference type="InterPro" id="IPR025330">
    <property type="entry name" value="DUF4236"/>
</dbReference>
<feature type="transmembrane region" description="Helical" evidence="2">
    <location>
        <begin position="95"/>
        <end position="125"/>
    </location>
</feature>
<feature type="compositionally biased region" description="Low complexity" evidence="1">
    <location>
        <begin position="286"/>
        <end position="300"/>
    </location>
</feature>
<feature type="transmembrane region" description="Helical" evidence="2">
    <location>
        <begin position="137"/>
        <end position="156"/>
    </location>
</feature>
<feature type="compositionally biased region" description="Low complexity" evidence="1">
    <location>
        <begin position="59"/>
        <end position="74"/>
    </location>
</feature>
<evidence type="ECO:0000256" key="1">
    <source>
        <dbReference type="SAM" id="MobiDB-lite"/>
    </source>
</evidence>
<feature type="compositionally biased region" description="Polar residues" evidence="1">
    <location>
        <begin position="317"/>
        <end position="337"/>
    </location>
</feature>
<name>A0A8S5UPM8_9CAUD</name>
<feature type="domain" description="DUF4236" evidence="3">
    <location>
        <begin position="3"/>
        <end position="56"/>
    </location>
</feature>
<reference evidence="4" key="1">
    <citation type="journal article" date="2021" name="Proc. Natl. Acad. Sci. U.S.A.">
        <title>A Catalog of Tens of Thousands of Viruses from Human Metagenomes Reveals Hidden Associations with Chronic Diseases.</title>
        <authorList>
            <person name="Tisza M.J."/>
            <person name="Buck C.B."/>
        </authorList>
    </citation>
    <scope>NUCLEOTIDE SEQUENCE</scope>
    <source>
        <strain evidence="4">Ct5FX1</strain>
    </source>
</reference>
<evidence type="ECO:0000256" key="2">
    <source>
        <dbReference type="SAM" id="Phobius"/>
    </source>
</evidence>
<keyword evidence="2" id="KW-1133">Transmembrane helix</keyword>
<dbReference type="EMBL" id="BK016115">
    <property type="protein sequence ID" value="DAF96423.1"/>
    <property type="molecule type" value="Genomic_DNA"/>
</dbReference>
<proteinExistence type="predicted"/>
<feature type="region of interest" description="Disordered" evidence="1">
    <location>
        <begin position="317"/>
        <end position="347"/>
    </location>
</feature>
<sequence>MALRFRKSFKIAPGVKLNLNKKSTSITFGTRGAHYTINSKGKRTKSIGIPGTGISYVETSGSKTSSTSHSTSSTPQADSNFPDNDDKKNKGCLVYLLYFILILAAIILSPILWLPGIFITIFFAIRKNPDKKKKRKHILISGCITLVSLILCINLPSTPDLEKLHISLDKKDFAITEKASITLDLSPKDANISSLDISDNDIASVKYKNGKAILTFKNEGSADIYLIANDSIKSNKEKITVTDPDKEAKRKQAEQEAKQKAEEEARIQAEQEAKQKAEEEARIQAEQETQNQTSSQQQVQTGETVYWVASGDVYHSTPNCPSLSRSKNIYSGSISESGKSRPCKVCH</sequence>
<keyword evidence="2" id="KW-0472">Membrane</keyword>